<dbReference type="EMBL" id="KV417681">
    <property type="protein sequence ID" value="KZP10343.1"/>
    <property type="molecule type" value="Genomic_DNA"/>
</dbReference>
<proteinExistence type="predicted"/>
<keyword evidence="1" id="KW-0175">Coiled coil</keyword>
<evidence type="ECO:0000313" key="2">
    <source>
        <dbReference type="EMBL" id="KZP10343.1"/>
    </source>
</evidence>
<protein>
    <submittedName>
        <fullName evidence="2">Uncharacterized protein</fullName>
    </submittedName>
</protein>
<name>A0A165Z937_9AGAM</name>
<dbReference type="Proteomes" id="UP000076532">
    <property type="component" value="Unassembled WGS sequence"/>
</dbReference>
<reference evidence="2 3" key="1">
    <citation type="journal article" date="2016" name="Mol. Biol. Evol.">
        <title>Comparative Genomics of Early-Diverging Mushroom-Forming Fungi Provides Insights into the Origins of Lignocellulose Decay Capabilities.</title>
        <authorList>
            <person name="Nagy L.G."/>
            <person name="Riley R."/>
            <person name="Tritt A."/>
            <person name="Adam C."/>
            <person name="Daum C."/>
            <person name="Floudas D."/>
            <person name="Sun H."/>
            <person name="Yadav J.S."/>
            <person name="Pangilinan J."/>
            <person name="Larsson K.H."/>
            <person name="Matsuura K."/>
            <person name="Barry K."/>
            <person name="Labutti K."/>
            <person name="Kuo R."/>
            <person name="Ohm R.A."/>
            <person name="Bhattacharya S.S."/>
            <person name="Shirouzu T."/>
            <person name="Yoshinaga Y."/>
            <person name="Martin F.M."/>
            <person name="Grigoriev I.V."/>
            <person name="Hibbett D.S."/>
        </authorList>
    </citation>
    <scope>NUCLEOTIDE SEQUENCE [LARGE SCALE GENOMIC DNA]</scope>
    <source>
        <strain evidence="2 3">CBS 109695</strain>
    </source>
</reference>
<feature type="coiled-coil region" evidence="1">
    <location>
        <begin position="15"/>
        <end position="56"/>
    </location>
</feature>
<sequence>MLLLLDEQSKKLEILAEAEHDNTNLQSYLQEKEIEVNSLNSKLNSLNSKVSSLNQTYMRRFRLKEHADPLKEQKMEDKEHAALNFGSRIEEFTSTLERLRVSEPKPLSLWTQFLQERFYEQSLTLRITKEANRDLNVSLNDLNEQLKAVQFGPIEYAPSRHGSHSRKNTALKLIADKCQADLVMTQQTNTTLNGRLVDMAVTQEKNASLKAPADK</sequence>
<evidence type="ECO:0000256" key="1">
    <source>
        <dbReference type="SAM" id="Coils"/>
    </source>
</evidence>
<accession>A0A165Z937</accession>
<evidence type="ECO:0000313" key="3">
    <source>
        <dbReference type="Proteomes" id="UP000076532"/>
    </source>
</evidence>
<gene>
    <name evidence="2" type="ORF">FIBSPDRAFT_963159</name>
</gene>
<dbReference type="OrthoDB" id="3246510at2759"/>
<dbReference type="AlphaFoldDB" id="A0A165Z937"/>
<organism evidence="2 3">
    <name type="scientific">Athelia psychrophila</name>
    <dbReference type="NCBI Taxonomy" id="1759441"/>
    <lineage>
        <taxon>Eukaryota</taxon>
        <taxon>Fungi</taxon>
        <taxon>Dikarya</taxon>
        <taxon>Basidiomycota</taxon>
        <taxon>Agaricomycotina</taxon>
        <taxon>Agaricomycetes</taxon>
        <taxon>Agaricomycetidae</taxon>
        <taxon>Atheliales</taxon>
        <taxon>Atheliaceae</taxon>
        <taxon>Athelia</taxon>
    </lineage>
</organism>
<keyword evidence="3" id="KW-1185">Reference proteome</keyword>